<dbReference type="Gene3D" id="3.40.50.300">
    <property type="entry name" value="P-loop containing nucleotide triphosphate hydrolases"/>
    <property type="match status" value="1"/>
</dbReference>
<protein>
    <submittedName>
        <fullName evidence="9">DNA-binding SARP family transcriptional activator</fullName>
    </submittedName>
</protein>
<evidence type="ECO:0000256" key="4">
    <source>
        <dbReference type="ARBA" id="ARBA00023163"/>
    </source>
</evidence>
<keyword evidence="3 6" id="KW-0238">DNA-binding</keyword>
<dbReference type="InterPro" id="IPR051677">
    <property type="entry name" value="AfsR-DnrI-RedD_regulator"/>
</dbReference>
<keyword evidence="10" id="KW-1185">Reference proteome</keyword>
<dbReference type="Pfam" id="PF13424">
    <property type="entry name" value="TPR_12"/>
    <property type="match status" value="1"/>
</dbReference>
<dbReference type="SUPFAM" id="SSF47413">
    <property type="entry name" value="lambda repressor-like DNA-binding domains"/>
    <property type="match status" value="1"/>
</dbReference>
<dbReference type="InterPro" id="IPR019734">
    <property type="entry name" value="TPR_rpt"/>
</dbReference>
<dbReference type="SMART" id="SM00028">
    <property type="entry name" value="TPR"/>
    <property type="match status" value="5"/>
</dbReference>
<evidence type="ECO:0000256" key="5">
    <source>
        <dbReference type="PROSITE-ProRule" id="PRU00339"/>
    </source>
</evidence>
<dbReference type="SUPFAM" id="SSF46894">
    <property type="entry name" value="C-terminal effector domain of the bipartite response regulators"/>
    <property type="match status" value="1"/>
</dbReference>
<proteinExistence type="inferred from homology"/>
<sequence>MGGSGELGALVRNFRRRAGRTQVGLAELAGVSIGVVRDVEQGRVRIPRAQTVRALVTGLGLTEMEAARLWSLAGGGGGVRIELLGPLRVWSNGRLVDVGSAAQRAVVGLLGLGLGEVVRAEELAEGVWGSARPESVDGSLRSRVSRVRGLLDNGVRTVPGGGYRLDLDRVAVDITDFREGVRRARQLHAAGDPDGACTEFGTALGLWRGEVLAGLEMTAHPTVAALLAEWQRVIVEYAKAATEIGRHIEVVPVLRRLIAAEPLQESAHAALMVALVGCGQQATAMEVFTDIRRRLAQELGADPGPELRAAQEHLLHHPSKSEVHPAMPSVPPVTVRAYNHLPPDVQDFVGREPQLRQLWRQTTKEDARAVIIHGMPGIGKTRLAVRFAQQRQEAGYDRDLSVYVDLRGNADHPPADPSEVLISVLRLLDVAPEHIPTTLAERAALFRQRLAGRRALILLDNATHEHHLTPLLPQHPDTLVLITSRRAISLDGAHQLHLTELSSSDAQAMLAKHAGTRETHDRAARRIINLCGHHPHAIALAADLLRTRPSWTLPDLAHRLTHTPNPLTELATLHTLFDLSYHDLTPTQQHTLRHLALHPTQEITPESAAALTGLQPDQAHAVLEQLTHHHLLTTITSRRYHLHNLLTHYTQTLVDQHETPIQQHLATTRLLAYYLHTASKAMRVLYPTRWCPEPPFEPPQWTVEFESFEDSYRWLATESAALAEAAKLASKENLVTHAWQLVYASVECAFLDGSTEIWTHVHETAIDATMAAGDRLGELVLRTHLGNLHAVRGNNLAARRQLDRAMELASNDEYPEFARRTMAVCCWLNSRLGRLREAASYAERLAQRPSTDLLTDGIVLTAAGRYLQKLGRPAQAADSLRRAMALFEQAREYNSEPVVLAELGEAYRLLGEYSAAADCFERALANGAGFQWIEMFSTLRLGVTYRALGRHAEAIRHLWQAVRDSQLTLTMISAAESVVDLAIAYGMSGELDTAKHLLRQGLDLATQAGERYEEARAHDRLAWVAESTDDYPTAQVHRKQADELFQELGVLADSYVHTEISPAS</sequence>
<dbReference type="PROSITE" id="PS51755">
    <property type="entry name" value="OMPR_PHOB"/>
    <property type="match status" value="1"/>
</dbReference>
<dbReference type="Pfam" id="PF13560">
    <property type="entry name" value="HTH_31"/>
    <property type="match status" value="1"/>
</dbReference>
<evidence type="ECO:0000256" key="2">
    <source>
        <dbReference type="ARBA" id="ARBA00023015"/>
    </source>
</evidence>
<dbReference type="InterPro" id="IPR011990">
    <property type="entry name" value="TPR-like_helical_dom_sf"/>
</dbReference>
<dbReference type="CDD" id="cd00093">
    <property type="entry name" value="HTH_XRE"/>
    <property type="match status" value="1"/>
</dbReference>
<feature type="domain" description="HTH cro/C1-type" evidence="7">
    <location>
        <begin position="11"/>
        <end position="67"/>
    </location>
</feature>
<dbReference type="CDD" id="cd15831">
    <property type="entry name" value="BTAD"/>
    <property type="match status" value="1"/>
</dbReference>
<evidence type="ECO:0000259" key="7">
    <source>
        <dbReference type="PROSITE" id="PS50943"/>
    </source>
</evidence>
<dbReference type="Proteomes" id="UP000294911">
    <property type="component" value="Unassembled WGS sequence"/>
</dbReference>
<dbReference type="OrthoDB" id="4507225at2"/>
<dbReference type="Pfam" id="PF03704">
    <property type="entry name" value="BTAD"/>
    <property type="match status" value="1"/>
</dbReference>
<comment type="similarity">
    <text evidence="1">Belongs to the AfsR/DnrI/RedD regulatory family.</text>
</comment>
<organism evidence="9 10">
    <name type="scientific">Tamaricihabitans halophyticus</name>
    <dbReference type="NCBI Taxonomy" id="1262583"/>
    <lineage>
        <taxon>Bacteria</taxon>
        <taxon>Bacillati</taxon>
        <taxon>Actinomycetota</taxon>
        <taxon>Actinomycetes</taxon>
        <taxon>Pseudonocardiales</taxon>
        <taxon>Pseudonocardiaceae</taxon>
        <taxon>Tamaricihabitans</taxon>
    </lineage>
</organism>
<dbReference type="InterPro" id="IPR001867">
    <property type="entry name" value="OmpR/PhoB-type_DNA-bd"/>
</dbReference>
<name>A0A4R2QK57_9PSEU</name>
<dbReference type="SUPFAM" id="SSF52540">
    <property type="entry name" value="P-loop containing nucleoside triphosphate hydrolases"/>
    <property type="match status" value="1"/>
</dbReference>
<dbReference type="PANTHER" id="PTHR35807">
    <property type="entry name" value="TRANSCRIPTIONAL REGULATOR REDD-RELATED"/>
    <property type="match status" value="1"/>
</dbReference>
<keyword evidence="4" id="KW-0804">Transcription</keyword>
<evidence type="ECO:0000313" key="9">
    <source>
        <dbReference type="EMBL" id="TCP47375.1"/>
    </source>
</evidence>
<dbReference type="GO" id="GO:0006355">
    <property type="term" value="P:regulation of DNA-templated transcription"/>
    <property type="evidence" value="ECO:0007669"/>
    <property type="project" value="InterPro"/>
</dbReference>
<dbReference type="InterPro" id="IPR005158">
    <property type="entry name" value="BTAD"/>
</dbReference>
<dbReference type="Gene3D" id="1.25.40.10">
    <property type="entry name" value="Tetratricopeptide repeat domain"/>
    <property type="match status" value="3"/>
</dbReference>
<dbReference type="InterPro" id="IPR036388">
    <property type="entry name" value="WH-like_DNA-bd_sf"/>
</dbReference>
<dbReference type="PANTHER" id="PTHR35807:SF1">
    <property type="entry name" value="TRANSCRIPTIONAL REGULATOR REDD"/>
    <property type="match status" value="1"/>
</dbReference>
<dbReference type="InterPro" id="IPR001387">
    <property type="entry name" value="Cro/C1-type_HTH"/>
</dbReference>
<dbReference type="EMBL" id="SLXQ01000012">
    <property type="protein sequence ID" value="TCP47375.1"/>
    <property type="molecule type" value="Genomic_DNA"/>
</dbReference>
<dbReference type="InterPro" id="IPR027417">
    <property type="entry name" value="P-loop_NTPase"/>
</dbReference>
<dbReference type="Pfam" id="PF13401">
    <property type="entry name" value="AAA_22"/>
    <property type="match status" value="1"/>
</dbReference>
<dbReference type="InterPro" id="IPR049945">
    <property type="entry name" value="AAA_22"/>
</dbReference>
<gene>
    <name evidence="9" type="ORF">EV191_112171</name>
</gene>
<accession>A0A4R2QK57</accession>
<feature type="DNA-binding region" description="OmpR/PhoB-type" evidence="6">
    <location>
        <begin position="67"/>
        <end position="167"/>
    </location>
</feature>
<dbReference type="RefSeq" id="WP_132879351.1">
    <property type="nucleotide sequence ID" value="NZ_SLXQ01000012.1"/>
</dbReference>
<dbReference type="Gene3D" id="1.10.10.10">
    <property type="entry name" value="Winged helix-like DNA-binding domain superfamily/Winged helix DNA-binding domain"/>
    <property type="match status" value="2"/>
</dbReference>
<evidence type="ECO:0000259" key="8">
    <source>
        <dbReference type="PROSITE" id="PS51755"/>
    </source>
</evidence>
<dbReference type="GO" id="GO:0000160">
    <property type="term" value="P:phosphorelay signal transduction system"/>
    <property type="evidence" value="ECO:0007669"/>
    <property type="project" value="InterPro"/>
</dbReference>
<dbReference type="Gene3D" id="1.10.260.40">
    <property type="entry name" value="lambda repressor-like DNA-binding domains"/>
    <property type="match status" value="1"/>
</dbReference>
<evidence type="ECO:0000256" key="3">
    <source>
        <dbReference type="ARBA" id="ARBA00023125"/>
    </source>
</evidence>
<dbReference type="PROSITE" id="PS50943">
    <property type="entry name" value="HTH_CROC1"/>
    <property type="match status" value="1"/>
</dbReference>
<dbReference type="SUPFAM" id="SSF48452">
    <property type="entry name" value="TPR-like"/>
    <property type="match status" value="2"/>
</dbReference>
<dbReference type="InterPro" id="IPR016032">
    <property type="entry name" value="Sig_transdc_resp-reg_C-effctor"/>
</dbReference>
<evidence type="ECO:0000256" key="6">
    <source>
        <dbReference type="PROSITE-ProRule" id="PRU01091"/>
    </source>
</evidence>
<feature type="domain" description="OmpR/PhoB-type" evidence="8">
    <location>
        <begin position="67"/>
        <end position="167"/>
    </location>
</feature>
<keyword evidence="5" id="KW-0802">TPR repeat</keyword>
<dbReference type="SMART" id="SM00862">
    <property type="entry name" value="Trans_reg_C"/>
    <property type="match status" value="1"/>
</dbReference>
<dbReference type="AlphaFoldDB" id="A0A4R2QK57"/>
<keyword evidence="2" id="KW-0805">Transcription regulation</keyword>
<evidence type="ECO:0000313" key="10">
    <source>
        <dbReference type="Proteomes" id="UP000294911"/>
    </source>
</evidence>
<dbReference type="PROSITE" id="PS50005">
    <property type="entry name" value="TPR"/>
    <property type="match status" value="1"/>
</dbReference>
<dbReference type="GO" id="GO:0043531">
    <property type="term" value="F:ADP binding"/>
    <property type="evidence" value="ECO:0007669"/>
    <property type="project" value="InterPro"/>
</dbReference>
<dbReference type="InterPro" id="IPR010982">
    <property type="entry name" value="Lambda_DNA-bd_dom_sf"/>
</dbReference>
<dbReference type="GO" id="GO:0003677">
    <property type="term" value="F:DNA binding"/>
    <property type="evidence" value="ECO:0007669"/>
    <property type="project" value="UniProtKB-UniRule"/>
</dbReference>
<dbReference type="SMART" id="SM01043">
    <property type="entry name" value="BTAD"/>
    <property type="match status" value="1"/>
</dbReference>
<comment type="caution">
    <text evidence="9">The sequence shown here is derived from an EMBL/GenBank/DDBJ whole genome shotgun (WGS) entry which is preliminary data.</text>
</comment>
<feature type="repeat" description="TPR" evidence="5">
    <location>
        <begin position="897"/>
        <end position="930"/>
    </location>
</feature>
<evidence type="ECO:0000256" key="1">
    <source>
        <dbReference type="ARBA" id="ARBA00005820"/>
    </source>
</evidence>
<dbReference type="SMART" id="SM00530">
    <property type="entry name" value="HTH_XRE"/>
    <property type="match status" value="1"/>
</dbReference>
<reference evidence="9 10" key="1">
    <citation type="submission" date="2019-03" db="EMBL/GenBank/DDBJ databases">
        <title>Genomic Encyclopedia of Type Strains, Phase IV (KMG-IV): sequencing the most valuable type-strain genomes for metagenomic binning, comparative biology and taxonomic classification.</title>
        <authorList>
            <person name="Goeker M."/>
        </authorList>
    </citation>
    <scope>NUCLEOTIDE SEQUENCE [LARGE SCALE GENOMIC DNA]</scope>
    <source>
        <strain evidence="9 10">DSM 45765</strain>
    </source>
</reference>